<dbReference type="EMBL" id="CM018044">
    <property type="protein sequence ID" value="KAA8529228.1"/>
    <property type="molecule type" value="Genomic_DNA"/>
</dbReference>
<reference evidence="2 3" key="1">
    <citation type="submission" date="2019-09" db="EMBL/GenBank/DDBJ databases">
        <title>A chromosome-level genome assembly of the Chinese tupelo Nyssa sinensis.</title>
        <authorList>
            <person name="Yang X."/>
            <person name="Kang M."/>
            <person name="Yang Y."/>
            <person name="Xiong H."/>
            <person name="Wang M."/>
            <person name="Zhang Z."/>
            <person name="Wang Z."/>
            <person name="Wu H."/>
            <person name="Ma T."/>
            <person name="Liu J."/>
            <person name="Xi Z."/>
        </authorList>
    </citation>
    <scope>NUCLEOTIDE SEQUENCE [LARGE SCALE GENOMIC DNA]</scope>
    <source>
        <strain evidence="2">J267</strain>
        <tissue evidence="2">Leaf</tissue>
    </source>
</reference>
<evidence type="ECO:0000256" key="1">
    <source>
        <dbReference type="SAM" id="MobiDB-lite"/>
    </source>
</evidence>
<gene>
    <name evidence="2" type="ORF">F0562_033973</name>
</gene>
<evidence type="ECO:0000313" key="2">
    <source>
        <dbReference type="EMBL" id="KAA8529228.1"/>
    </source>
</evidence>
<protein>
    <recommendedName>
        <fullName evidence="4">Transmembrane protein</fullName>
    </recommendedName>
</protein>
<proteinExistence type="predicted"/>
<sequence length="81" mass="8576">MKSKASSSSSIVICCLFMILIISIIVSPVLSARILANTSHNSRDSKGVISPHISPQAPGSCRPYQRCRIVGPRPPPPPPGV</sequence>
<organism evidence="2 3">
    <name type="scientific">Nyssa sinensis</name>
    <dbReference type="NCBI Taxonomy" id="561372"/>
    <lineage>
        <taxon>Eukaryota</taxon>
        <taxon>Viridiplantae</taxon>
        <taxon>Streptophyta</taxon>
        <taxon>Embryophyta</taxon>
        <taxon>Tracheophyta</taxon>
        <taxon>Spermatophyta</taxon>
        <taxon>Magnoliopsida</taxon>
        <taxon>eudicotyledons</taxon>
        <taxon>Gunneridae</taxon>
        <taxon>Pentapetalae</taxon>
        <taxon>asterids</taxon>
        <taxon>Cornales</taxon>
        <taxon>Nyssaceae</taxon>
        <taxon>Nyssa</taxon>
    </lineage>
</organism>
<keyword evidence="3" id="KW-1185">Reference proteome</keyword>
<evidence type="ECO:0008006" key="4">
    <source>
        <dbReference type="Google" id="ProtNLM"/>
    </source>
</evidence>
<accession>A0A5J5AGC9</accession>
<dbReference type="Proteomes" id="UP000325577">
    <property type="component" value="Linkage Group LG20"/>
</dbReference>
<evidence type="ECO:0000313" key="3">
    <source>
        <dbReference type="Proteomes" id="UP000325577"/>
    </source>
</evidence>
<feature type="region of interest" description="Disordered" evidence="1">
    <location>
        <begin position="40"/>
        <end position="62"/>
    </location>
</feature>
<name>A0A5J5AGC9_9ASTE</name>
<dbReference type="AlphaFoldDB" id="A0A5J5AGC9"/>